<name>A0AAV4IBU0_9GAST</name>
<dbReference type="InterPro" id="IPR017943">
    <property type="entry name" value="Bactericidal_perm-incr_a/b_dom"/>
</dbReference>
<dbReference type="Proteomes" id="UP000762676">
    <property type="component" value="Unassembled WGS sequence"/>
</dbReference>
<dbReference type="EMBL" id="BMAT01002487">
    <property type="protein sequence ID" value="GFS07893.1"/>
    <property type="molecule type" value="Genomic_DNA"/>
</dbReference>
<dbReference type="Gene3D" id="3.15.20.10">
    <property type="entry name" value="Bactericidal permeability-increasing protein, domain 2"/>
    <property type="match status" value="1"/>
</dbReference>
<evidence type="ECO:0000259" key="1">
    <source>
        <dbReference type="SMART" id="SM00329"/>
    </source>
</evidence>
<protein>
    <submittedName>
        <fullName evidence="2">Bactericidal permeability-increasing protein</fullName>
    </submittedName>
</protein>
<reference evidence="2 3" key="1">
    <citation type="journal article" date="2021" name="Elife">
        <title>Chloroplast acquisition without the gene transfer in kleptoplastic sea slugs, Plakobranchus ocellatus.</title>
        <authorList>
            <person name="Maeda T."/>
            <person name="Takahashi S."/>
            <person name="Yoshida T."/>
            <person name="Shimamura S."/>
            <person name="Takaki Y."/>
            <person name="Nagai Y."/>
            <person name="Toyoda A."/>
            <person name="Suzuki Y."/>
            <person name="Arimoto A."/>
            <person name="Ishii H."/>
            <person name="Satoh N."/>
            <person name="Nishiyama T."/>
            <person name="Hasebe M."/>
            <person name="Maruyama T."/>
            <person name="Minagawa J."/>
            <person name="Obokata J."/>
            <person name="Shigenobu S."/>
        </authorList>
    </citation>
    <scope>NUCLEOTIDE SEQUENCE [LARGE SCALE GENOMIC DNA]</scope>
</reference>
<comment type="caution">
    <text evidence="2">The sequence shown here is derived from an EMBL/GenBank/DDBJ whole genome shotgun (WGS) entry which is preliminary data.</text>
</comment>
<dbReference type="GO" id="GO:0008289">
    <property type="term" value="F:lipid binding"/>
    <property type="evidence" value="ECO:0007669"/>
    <property type="project" value="InterPro"/>
</dbReference>
<dbReference type="SMART" id="SM00329">
    <property type="entry name" value="BPI2"/>
    <property type="match status" value="1"/>
</dbReference>
<accession>A0AAV4IBU0</accession>
<dbReference type="PANTHER" id="PTHR10504">
    <property type="entry name" value="BACTERICIDAL PERMEABILITY-INCREASING BPI PROTEIN-RELATED"/>
    <property type="match status" value="1"/>
</dbReference>
<evidence type="ECO:0000313" key="2">
    <source>
        <dbReference type="EMBL" id="GFS07893.1"/>
    </source>
</evidence>
<gene>
    <name evidence="2" type="ORF">ElyMa_001260600</name>
</gene>
<dbReference type="Pfam" id="PF02886">
    <property type="entry name" value="LBP_BPI_CETP_C"/>
    <property type="match status" value="1"/>
</dbReference>
<evidence type="ECO:0000313" key="3">
    <source>
        <dbReference type="Proteomes" id="UP000762676"/>
    </source>
</evidence>
<dbReference type="InterPro" id="IPR001124">
    <property type="entry name" value="Lipid-bd_serum_glycop_C"/>
</dbReference>
<organism evidence="2 3">
    <name type="scientific">Elysia marginata</name>
    <dbReference type="NCBI Taxonomy" id="1093978"/>
    <lineage>
        <taxon>Eukaryota</taxon>
        <taxon>Metazoa</taxon>
        <taxon>Spiralia</taxon>
        <taxon>Lophotrochozoa</taxon>
        <taxon>Mollusca</taxon>
        <taxon>Gastropoda</taxon>
        <taxon>Heterobranchia</taxon>
        <taxon>Euthyneura</taxon>
        <taxon>Panpulmonata</taxon>
        <taxon>Sacoglossa</taxon>
        <taxon>Placobranchoidea</taxon>
        <taxon>Plakobranchidae</taxon>
        <taxon>Elysia</taxon>
    </lineage>
</organism>
<dbReference type="GO" id="GO:0005615">
    <property type="term" value="C:extracellular space"/>
    <property type="evidence" value="ECO:0007669"/>
    <property type="project" value="TreeGrafter"/>
</dbReference>
<keyword evidence="3" id="KW-1185">Reference proteome</keyword>
<dbReference type="PANTHER" id="PTHR10504:SF131">
    <property type="entry name" value="BPI2 DOMAIN-CONTAINING PROTEIN"/>
    <property type="match status" value="1"/>
</dbReference>
<dbReference type="AlphaFoldDB" id="A0AAV4IBU0"/>
<dbReference type="InterPro" id="IPR032942">
    <property type="entry name" value="BPI/LBP/Plunc"/>
</dbReference>
<feature type="domain" description="Lipid-binding serum glycoprotein C-terminal" evidence="1">
    <location>
        <begin position="2"/>
        <end position="207"/>
    </location>
</feature>
<dbReference type="SUPFAM" id="SSF55394">
    <property type="entry name" value="Bactericidal permeability-increasing protein, BPI"/>
    <property type="match status" value="1"/>
</dbReference>
<proteinExistence type="predicted"/>
<sequence length="213" mass="23642">MHAYFWLTEYSFNTLIYQAHMFGYLKLRITKHDFPYSARRFMETTCSSGDCIGAFVPEIGEKYPDSAVEVSVETAVRPVATLTPDRMTINLSTAMEVQVKSVDNNVRTLASTNASITLSFVPEMRQQNLIGKITLHSLSLSNVKFLNGQVLSTPVQMDNALTKLIGLTIIPKLNVLADRGVKLPIAGGVRFVNTYISVKQGYVIVGTDVTKTW</sequence>